<gene>
    <name evidence="2" type="ORF">GLP33_18995</name>
</gene>
<comment type="caution">
    <text evidence="2">The sequence shown here is derived from an EMBL/GenBank/DDBJ whole genome shotgun (WGS) entry which is preliminary data.</text>
</comment>
<dbReference type="AlphaFoldDB" id="A0AAW4ZWT9"/>
<sequence>MRIVPSLILSSLLLSSLPVKASDADCSIWLCLPMGFPSGCSEAKSAFKHRIKKLKPPLPNFLSCLATDVQVPAGTPVSTMEAKYGVAAIMSYSKQCTKYEYDNQGQQHCVEYGLLPDRIIKNTPCIIRRVHGEIVQWTPKHCISTTNWVDTYMDGNKYGETFYYSK</sequence>
<evidence type="ECO:0000313" key="3">
    <source>
        <dbReference type="Proteomes" id="UP000813876"/>
    </source>
</evidence>
<feature type="chain" id="PRO_5043980631" description="Conjugal transfer protein TraL" evidence="1">
    <location>
        <begin position="22"/>
        <end position="166"/>
    </location>
</feature>
<feature type="signal peptide" evidence="1">
    <location>
        <begin position="1"/>
        <end position="21"/>
    </location>
</feature>
<dbReference type="RefSeq" id="WP_082960809.1">
    <property type="nucleotide sequence ID" value="NZ_LZFG01000059.1"/>
</dbReference>
<proteinExistence type="predicted"/>
<dbReference type="EMBL" id="WMCP01000033">
    <property type="protein sequence ID" value="MCF2303809.1"/>
    <property type="molecule type" value="Genomic_DNA"/>
</dbReference>
<dbReference type="GeneID" id="69966430"/>
<organism evidence="2 3">
    <name type="scientific">Photobacterium phosphoreum</name>
    <dbReference type="NCBI Taxonomy" id="659"/>
    <lineage>
        <taxon>Bacteria</taxon>
        <taxon>Pseudomonadati</taxon>
        <taxon>Pseudomonadota</taxon>
        <taxon>Gammaproteobacteria</taxon>
        <taxon>Vibrionales</taxon>
        <taxon>Vibrionaceae</taxon>
        <taxon>Photobacterium</taxon>
    </lineage>
</organism>
<evidence type="ECO:0000313" key="2">
    <source>
        <dbReference type="EMBL" id="MCF2303809.1"/>
    </source>
</evidence>
<evidence type="ECO:0000256" key="1">
    <source>
        <dbReference type="SAM" id="SignalP"/>
    </source>
</evidence>
<dbReference type="Proteomes" id="UP000813876">
    <property type="component" value="Unassembled WGS sequence"/>
</dbReference>
<accession>A0AAW4ZWT9</accession>
<protein>
    <recommendedName>
        <fullName evidence="4">Conjugal transfer protein TraL</fullName>
    </recommendedName>
</protein>
<evidence type="ECO:0008006" key="4">
    <source>
        <dbReference type="Google" id="ProtNLM"/>
    </source>
</evidence>
<name>A0AAW4ZWT9_PHOPO</name>
<reference evidence="2" key="1">
    <citation type="submission" date="2019-11" db="EMBL/GenBank/DDBJ databases">
        <title>Comparative genomics of photobacteria reveal adaptation to distinct habitats.</title>
        <authorList>
            <person name="Fuertes-Perez S."/>
            <person name="Hilgarth M."/>
            <person name="Vogel R.F."/>
        </authorList>
    </citation>
    <scope>NUCLEOTIDE SEQUENCE</scope>
    <source>
        <strain evidence="2">TMW2.2145</strain>
    </source>
</reference>
<keyword evidence="1" id="KW-0732">Signal</keyword>